<evidence type="ECO:0000259" key="2">
    <source>
        <dbReference type="Pfam" id="PF14244"/>
    </source>
</evidence>
<evidence type="ECO:0000313" key="4">
    <source>
        <dbReference type="RefSeq" id="XP_035540301.1"/>
    </source>
</evidence>
<keyword evidence="3" id="KW-1185">Reference proteome</keyword>
<dbReference type="PANTHER" id="PTHR34222">
    <property type="entry name" value="GAG_PRE-INTEGRS DOMAIN-CONTAINING PROTEIN"/>
    <property type="match status" value="1"/>
</dbReference>
<dbReference type="AlphaFoldDB" id="A0A6P9DYW7"/>
<gene>
    <name evidence="4" type="primary">LOC118344255</name>
</gene>
<evidence type="ECO:0000256" key="1">
    <source>
        <dbReference type="SAM" id="MobiDB-lite"/>
    </source>
</evidence>
<dbReference type="RefSeq" id="XP_035540301.1">
    <property type="nucleotide sequence ID" value="XM_035684408.1"/>
</dbReference>
<evidence type="ECO:0000313" key="3">
    <source>
        <dbReference type="Proteomes" id="UP000235220"/>
    </source>
</evidence>
<organism evidence="3 4">
    <name type="scientific">Juglans regia</name>
    <name type="common">English walnut</name>
    <dbReference type="NCBI Taxonomy" id="51240"/>
    <lineage>
        <taxon>Eukaryota</taxon>
        <taxon>Viridiplantae</taxon>
        <taxon>Streptophyta</taxon>
        <taxon>Embryophyta</taxon>
        <taxon>Tracheophyta</taxon>
        <taxon>Spermatophyta</taxon>
        <taxon>Magnoliopsida</taxon>
        <taxon>eudicotyledons</taxon>
        <taxon>Gunneridae</taxon>
        <taxon>Pentapetalae</taxon>
        <taxon>rosids</taxon>
        <taxon>fabids</taxon>
        <taxon>Fagales</taxon>
        <taxon>Juglandaceae</taxon>
        <taxon>Juglans</taxon>
    </lineage>
</organism>
<dbReference type="OrthoDB" id="1938235at2759"/>
<dbReference type="PANTHER" id="PTHR34222:SF99">
    <property type="entry name" value="PROTEIN, PUTATIVE-RELATED"/>
    <property type="match status" value="1"/>
</dbReference>
<feature type="domain" description="Retrotransposon Copia-like N-terminal" evidence="2">
    <location>
        <begin position="53"/>
        <end position="98"/>
    </location>
</feature>
<protein>
    <submittedName>
        <fullName evidence="4">Uncharacterized protein LOC118344255</fullName>
    </submittedName>
</protein>
<dbReference type="InParanoid" id="A0A6P9DYW7"/>
<proteinExistence type="predicted"/>
<feature type="compositionally biased region" description="Low complexity" evidence="1">
    <location>
        <begin position="1"/>
        <end position="26"/>
    </location>
</feature>
<sequence length="301" mass="34018">MSQSPPSSPTQPLQSSPSQSLPSSSTHCAMSTSDYPKPEDNPHHPASQYFIQPGENASSPSVPELLTIENYVTLARSMRRALNIKNKFEFLDGKISKPLDSDPLFLPWERCNDMIIVWLQNYVGLDLRSTIAHAETGADVWIDLCYCDEFDVYEPMPLMEYHHRHKVMQFLVGLQDSYDAIRAQILLSDQLPSFNRVFSLIQQEERRQHSLERCFKANLNLPICSHCRIPGHTKDKCYRLNSYPPGHKNGPKSKSVANIVSLEQEQIHNSSPITQEQYGKLLALLQPSSTIDNTPAAANQV</sequence>
<dbReference type="Pfam" id="PF14244">
    <property type="entry name" value="Retrotran_gag_3"/>
    <property type="match status" value="1"/>
</dbReference>
<dbReference type="GeneID" id="118344255"/>
<dbReference type="InterPro" id="IPR029472">
    <property type="entry name" value="Copia-like_N"/>
</dbReference>
<dbReference type="KEGG" id="jre:118344255"/>
<reference evidence="4" key="1">
    <citation type="submission" date="2025-08" db="UniProtKB">
        <authorList>
            <consortium name="RefSeq"/>
        </authorList>
    </citation>
    <scope>IDENTIFICATION</scope>
    <source>
        <tissue evidence="4">Leaves</tissue>
    </source>
</reference>
<accession>A0A6P9DYW7</accession>
<dbReference type="Proteomes" id="UP000235220">
    <property type="component" value="Chromosome 13"/>
</dbReference>
<name>A0A6P9DYW7_JUGRE</name>
<feature type="region of interest" description="Disordered" evidence="1">
    <location>
        <begin position="1"/>
        <end position="61"/>
    </location>
</feature>